<dbReference type="GO" id="GO:0015833">
    <property type="term" value="P:peptide transport"/>
    <property type="evidence" value="ECO:0007669"/>
    <property type="project" value="TreeGrafter"/>
</dbReference>
<dbReference type="InterPro" id="IPR000914">
    <property type="entry name" value="SBP_5_dom"/>
</dbReference>
<sequence length="163" mass="18321">NGQGFPTLPILWNNDNPTRGKIAQALKDQWRQALGVNVESQQMEGKVYKQHVSKKDYAIAIVAWYGDYPDASTFTDKYLSTSLQNDSDWQNKPFDALCAAAKKEGDPVARGRLLSQAEHLIDTEVPIVPMYHYANVSMSRPNVEGVAPNPRNMTIFKAVRVRK</sequence>
<evidence type="ECO:0000259" key="1">
    <source>
        <dbReference type="Pfam" id="PF00496"/>
    </source>
</evidence>
<gene>
    <name evidence="2" type="ORF">AVDCRST_MAG64-4038</name>
</gene>
<dbReference type="SUPFAM" id="SSF53850">
    <property type="entry name" value="Periplasmic binding protein-like II"/>
    <property type="match status" value="1"/>
</dbReference>
<dbReference type="InterPro" id="IPR039424">
    <property type="entry name" value="SBP_5"/>
</dbReference>
<dbReference type="Pfam" id="PF00496">
    <property type="entry name" value="SBP_bac_5"/>
    <property type="match status" value="1"/>
</dbReference>
<dbReference type="EMBL" id="CADCUQ010000931">
    <property type="protein sequence ID" value="CAA9439201.1"/>
    <property type="molecule type" value="Genomic_DNA"/>
</dbReference>
<dbReference type="Gene3D" id="3.10.105.10">
    <property type="entry name" value="Dipeptide-binding Protein, Domain 3"/>
    <property type="match status" value="1"/>
</dbReference>
<organism evidence="2">
    <name type="scientific">uncultured Phycisphaerae bacterium</name>
    <dbReference type="NCBI Taxonomy" id="904963"/>
    <lineage>
        <taxon>Bacteria</taxon>
        <taxon>Pseudomonadati</taxon>
        <taxon>Planctomycetota</taxon>
        <taxon>Phycisphaerae</taxon>
        <taxon>environmental samples</taxon>
    </lineage>
</organism>
<proteinExistence type="predicted"/>
<evidence type="ECO:0000313" key="2">
    <source>
        <dbReference type="EMBL" id="CAA9439201.1"/>
    </source>
</evidence>
<dbReference type="AlphaFoldDB" id="A0A6J4QAM4"/>
<dbReference type="PANTHER" id="PTHR30290:SF83">
    <property type="entry name" value="ABC TRANSPORTER SUBSTRATE-BINDING PROTEIN"/>
    <property type="match status" value="1"/>
</dbReference>
<name>A0A6J4QAM4_9BACT</name>
<dbReference type="Gene3D" id="3.40.190.10">
    <property type="entry name" value="Periplasmic binding protein-like II"/>
    <property type="match status" value="1"/>
</dbReference>
<accession>A0A6J4QAM4</accession>
<protein>
    <recommendedName>
        <fullName evidence="1">Solute-binding protein family 5 domain-containing protein</fullName>
    </recommendedName>
</protein>
<feature type="domain" description="Solute-binding protein family 5" evidence="1">
    <location>
        <begin position="7"/>
        <end position="82"/>
    </location>
</feature>
<reference evidence="2" key="1">
    <citation type="submission" date="2020-02" db="EMBL/GenBank/DDBJ databases">
        <authorList>
            <person name="Meier V. D."/>
        </authorList>
    </citation>
    <scope>NUCLEOTIDE SEQUENCE</scope>
    <source>
        <strain evidence="2">AVDCRST_MAG64</strain>
    </source>
</reference>
<feature type="non-terminal residue" evidence="2">
    <location>
        <position position="1"/>
    </location>
</feature>
<dbReference type="PANTHER" id="PTHR30290">
    <property type="entry name" value="PERIPLASMIC BINDING COMPONENT OF ABC TRANSPORTER"/>
    <property type="match status" value="1"/>
</dbReference>
<dbReference type="GO" id="GO:1904680">
    <property type="term" value="F:peptide transmembrane transporter activity"/>
    <property type="evidence" value="ECO:0007669"/>
    <property type="project" value="TreeGrafter"/>
</dbReference>